<comment type="subcellular location">
    <subcellularLocation>
        <location evidence="1">Cell inner membrane</location>
    </subcellularLocation>
</comment>
<dbReference type="AlphaFoldDB" id="A0A502CKT6"/>
<dbReference type="GO" id="GO:0005886">
    <property type="term" value="C:plasma membrane"/>
    <property type="evidence" value="ECO:0007669"/>
    <property type="project" value="UniProtKB-SubCell"/>
</dbReference>
<keyword evidence="9" id="KW-0472">Membrane</keyword>
<comment type="similarity">
    <text evidence="2">Belongs to the GSP N family.</text>
</comment>
<evidence type="ECO:0000313" key="11">
    <source>
        <dbReference type="EMBL" id="TPG12386.1"/>
    </source>
</evidence>
<evidence type="ECO:0000256" key="6">
    <source>
        <dbReference type="ARBA" id="ARBA00022519"/>
    </source>
</evidence>
<reference evidence="11 12" key="1">
    <citation type="journal article" date="2019" name="Environ. Microbiol.">
        <title>Species interactions and distinct microbial communities in high Arctic permafrost affected cryosols are associated with the CH4 and CO2 gas fluxes.</title>
        <authorList>
            <person name="Altshuler I."/>
            <person name="Hamel J."/>
            <person name="Turney S."/>
            <person name="Magnuson E."/>
            <person name="Levesque R."/>
            <person name="Greer C."/>
            <person name="Whyte L.G."/>
        </authorList>
    </citation>
    <scope>NUCLEOTIDE SEQUENCE [LARGE SCALE GENOMIC DNA]</scope>
    <source>
        <strain evidence="11 12">S5.1</strain>
    </source>
</reference>
<keyword evidence="12" id="KW-1185">Reference proteome</keyword>
<evidence type="ECO:0000256" key="9">
    <source>
        <dbReference type="ARBA" id="ARBA00023136"/>
    </source>
</evidence>
<evidence type="ECO:0000256" key="3">
    <source>
        <dbReference type="ARBA" id="ARBA00021563"/>
    </source>
</evidence>
<keyword evidence="6" id="KW-0997">Cell inner membrane</keyword>
<gene>
    <name evidence="11" type="ORF">EAH84_09515</name>
</gene>
<dbReference type="Pfam" id="PF01203">
    <property type="entry name" value="T2SSN"/>
    <property type="match status" value="1"/>
</dbReference>
<keyword evidence="7" id="KW-0812">Transmembrane</keyword>
<sequence>MTRLRLRTRPAVLFAGLLLIGLVAFLPMRLALGWAGLGEEGFTARRVTGSIWDGTIRDAMFGDVALGSLKASVSPLSLLVGRARVAVDGRGSGVEGPLHGALVSSRTRRGVDQLSGVLPTGRAFAPLPVTQLTLDAVTVTFVGDRCTDAEGRVIAALGGDVAGIPLPAEVSGNARCDNGALLLPLASQSGNETITLRVTGAGTYNAALALVPGDPAAAQALTALGFVAAGSGYQLSVEGRF</sequence>
<keyword evidence="8" id="KW-0653">Protein transport</keyword>
<accession>A0A502CKT6</accession>
<name>A0A502CKT6_9SPHN</name>
<evidence type="ECO:0000256" key="8">
    <source>
        <dbReference type="ARBA" id="ARBA00022927"/>
    </source>
</evidence>
<evidence type="ECO:0000256" key="7">
    <source>
        <dbReference type="ARBA" id="ARBA00022692"/>
    </source>
</evidence>
<keyword evidence="5" id="KW-1003">Cell membrane</keyword>
<dbReference type="EMBL" id="RCZK01000006">
    <property type="protein sequence ID" value="TPG12386.1"/>
    <property type="molecule type" value="Genomic_DNA"/>
</dbReference>
<organism evidence="11 12">
    <name type="scientific">Sphingomonas oligophenolica</name>
    <dbReference type="NCBI Taxonomy" id="301154"/>
    <lineage>
        <taxon>Bacteria</taxon>
        <taxon>Pseudomonadati</taxon>
        <taxon>Pseudomonadota</taxon>
        <taxon>Alphaproteobacteria</taxon>
        <taxon>Sphingomonadales</taxon>
        <taxon>Sphingomonadaceae</taxon>
        <taxon>Sphingomonas</taxon>
    </lineage>
</organism>
<proteinExistence type="inferred from homology"/>
<evidence type="ECO:0000256" key="2">
    <source>
        <dbReference type="ARBA" id="ARBA00007208"/>
    </source>
</evidence>
<evidence type="ECO:0000256" key="10">
    <source>
        <dbReference type="ARBA" id="ARBA00030772"/>
    </source>
</evidence>
<dbReference type="RefSeq" id="WP_140871205.1">
    <property type="nucleotide sequence ID" value="NZ_RCZK01000006.1"/>
</dbReference>
<dbReference type="OrthoDB" id="7477467at2"/>
<evidence type="ECO:0000256" key="1">
    <source>
        <dbReference type="ARBA" id="ARBA00004533"/>
    </source>
</evidence>
<dbReference type="InterPro" id="IPR022792">
    <property type="entry name" value="T2SS_protein-GspN"/>
</dbReference>
<dbReference type="Proteomes" id="UP000318413">
    <property type="component" value="Unassembled WGS sequence"/>
</dbReference>
<keyword evidence="4" id="KW-0813">Transport</keyword>
<evidence type="ECO:0000256" key="4">
    <source>
        <dbReference type="ARBA" id="ARBA00022448"/>
    </source>
</evidence>
<evidence type="ECO:0000313" key="12">
    <source>
        <dbReference type="Proteomes" id="UP000318413"/>
    </source>
</evidence>
<comment type="caution">
    <text evidence="11">The sequence shown here is derived from an EMBL/GenBank/DDBJ whole genome shotgun (WGS) entry which is preliminary data.</text>
</comment>
<dbReference type="GO" id="GO:0015628">
    <property type="term" value="P:protein secretion by the type II secretion system"/>
    <property type="evidence" value="ECO:0007669"/>
    <property type="project" value="InterPro"/>
</dbReference>
<evidence type="ECO:0000256" key="5">
    <source>
        <dbReference type="ARBA" id="ARBA00022475"/>
    </source>
</evidence>
<dbReference type="GO" id="GO:0015627">
    <property type="term" value="C:type II protein secretion system complex"/>
    <property type="evidence" value="ECO:0007669"/>
    <property type="project" value="InterPro"/>
</dbReference>
<protein>
    <recommendedName>
        <fullName evidence="3">Type II secretion system protein N</fullName>
    </recommendedName>
    <alternativeName>
        <fullName evidence="10">General secretion pathway protein N</fullName>
    </alternativeName>
</protein>